<dbReference type="AlphaFoldDB" id="A0A0E9WKV6"/>
<evidence type="ECO:0000313" key="1">
    <source>
        <dbReference type="EMBL" id="JAH91034.1"/>
    </source>
</evidence>
<organism evidence="1">
    <name type="scientific">Anguilla anguilla</name>
    <name type="common">European freshwater eel</name>
    <name type="synonym">Muraena anguilla</name>
    <dbReference type="NCBI Taxonomy" id="7936"/>
    <lineage>
        <taxon>Eukaryota</taxon>
        <taxon>Metazoa</taxon>
        <taxon>Chordata</taxon>
        <taxon>Craniata</taxon>
        <taxon>Vertebrata</taxon>
        <taxon>Euteleostomi</taxon>
        <taxon>Actinopterygii</taxon>
        <taxon>Neopterygii</taxon>
        <taxon>Teleostei</taxon>
        <taxon>Anguilliformes</taxon>
        <taxon>Anguillidae</taxon>
        <taxon>Anguilla</taxon>
    </lineage>
</organism>
<reference evidence="1" key="1">
    <citation type="submission" date="2014-11" db="EMBL/GenBank/DDBJ databases">
        <authorList>
            <person name="Amaro Gonzalez C."/>
        </authorList>
    </citation>
    <scope>NUCLEOTIDE SEQUENCE</scope>
</reference>
<proteinExistence type="predicted"/>
<dbReference type="EMBL" id="GBXM01017543">
    <property type="protein sequence ID" value="JAH91034.1"/>
    <property type="molecule type" value="Transcribed_RNA"/>
</dbReference>
<protein>
    <submittedName>
        <fullName evidence="1">Uncharacterized protein</fullName>
    </submittedName>
</protein>
<sequence>MRFSYSSSHQFFLLFGFMSSSTIRLDLKTFCAPG</sequence>
<name>A0A0E9WKV6_ANGAN</name>
<reference evidence="1" key="2">
    <citation type="journal article" date="2015" name="Fish Shellfish Immunol.">
        <title>Early steps in the European eel (Anguilla anguilla)-Vibrio vulnificus interaction in the gills: Role of the RtxA13 toxin.</title>
        <authorList>
            <person name="Callol A."/>
            <person name="Pajuelo D."/>
            <person name="Ebbesson L."/>
            <person name="Teles M."/>
            <person name="MacKenzie S."/>
            <person name="Amaro C."/>
        </authorList>
    </citation>
    <scope>NUCLEOTIDE SEQUENCE</scope>
</reference>
<accession>A0A0E9WKV6</accession>